<protein>
    <recommendedName>
        <fullName evidence="3">Cytochrome P450</fullName>
    </recommendedName>
</protein>
<evidence type="ECO:0000313" key="2">
    <source>
        <dbReference type="Proteomes" id="UP000286931"/>
    </source>
</evidence>
<dbReference type="GO" id="GO:0005506">
    <property type="term" value="F:iron ion binding"/>
    <property type="evidence" value="ECO:0007669"/>
    <property type="project" value="InterPro"/>
</dbReference>
<dbReference type="OrthoDB" id="5006855at2"/>
<sequence>MTSRNHALLTDPAHTMPVVPAAPPAGVAWLRAGVARFSDGAVHRRRRALVVADLDRIDPRRLRESAARDGRGPVEVLAEALGLPGELAASIAADVAVVATAYQPHTAITAEADRAVVRLVRVCGGVADEATANRIGLLVQACDATKALVAHLASGRTDPPVPRTRRVAPDGTTVEIDLTEAPFGLGPHACPAHTHAHSLASGLLEAATPQPTGPNPT</sequence>
<dbReference type="AlphaFoldDB" id="A0A401Z6J5"/>
<dbReference type="GO" id="GO:0020037">
    <property type="term" value="F:heme binding"/>
    <property type="evidence" value="ECO:0007669"/>
    <property type="project" value="InterPro"/>
</dbReference>
<keyword evidence="2" id="KW-1185">Reference proteome</keyword>
<dbReference type="Proteomes" id="UP000286931">
    <property type="component" value="Unassembled WGS sequence"/>
</dbReference>
<name>A0A401Z6J5_9ACTN</name>
<dbReference type="RefSeq" id="WP_126643960.1">
    <property type="nucleotide sequence ID" value="NZ_BIFH01000065.1"/>
</dbReference>
<dbReference type="InterPro" id="IPR036396">
    <property type="entry name" value="Cyt_P450_sf"/>
</dbReference>
<reference evidence="1 2" key="1">
    <citation type="submission" date="2018-12" db="EMBL/GenBank/DDBJ databases">
        <title>Draft genome sequence of Embleya hyalina NBRC 13850T.</title>
        <authorList>
            <person name="Komaki H."/>
            <person name="Hosoyama A."/>
            <person name="Kimura A."/>
            <person name="Ichikawa N."/>
            <person name="Tamura T."/>
        </authorList>
    </citation>
    <scope>NUCLEOTIDE SEQUENCE [LARGE SCALE GENOMIC DNA]</scope>
    <source>
        <strain evidence="1 2">NBRC 13850</strain>
    </source>
</reference>
<dbReference type="GO" id="GO:0004497">
    <property type="term" value="F:monooxygenase activity"/>
    <property type="evidence" value="ECO:0007669"/>
    <property type="project" value="InterPro"/>
</dbReference>
<comment type="caution">
    <text evidence="1">The sequence shown here is derived from an EMBL/GenBank/DDBJ whole genome shotgun (WGS) entry which is preliminary data.</text>
</comment>
<evidence type="ECO:0008006" key="3">
    <source>
        <dbReference type="Google" id="ProtNLM"/>
    </source>
</evidence>
<organism evidence="1 2">
    <name type="scientific">Embleya hyalina</name>
    <dbReference type="NCBI Taxonomy" id="516124"/>
    <lineage>
        <taxon>Bacteria</taxon>
        <taxon>Bacillati</taxon>
        <taxon>Actinomycetota</taxon>
        <taxon>Actinomycetes</taxon>
        <taxon>Kitasatosporales</taxon>
        <taxon>Streptomycetaceae</taxon>
        <taxon>Embleya</taxon>
    </lineage>
</organism>
<accession>A0A401Z6J5</accession>
<evidence type="ECO:0000313" key="1">
    <source>
        <dbReference type="EMBL" id="GCE02474.1"/>
    </source>
</evidence>
<proteinExistence type="predicted"/>
<dbReference type="SUPFAM" id="SSF48264">
    <property type="entry name" value="Cytochrome P450"/>
    <property type="match status" value="1"/>
</dbReference>
<dbReference type="EMBL" id="BIFH01000065">
    <property type="protein sequence ID" value="GCE02474.1"/>
    <property type="molecule type" value="Genomic_DNA"/>
</dbReference>
<gene>
    <name evidence="1" type="ORF">EHYA_10251</name>
</gene>
<dbReference type="GO" id="GO:0016705">
    <property type="term" value="F:oxidoreductase activity, acting on paired donors, with incorporation or reduction of molecular oxygen"/>
    <property type="evidence" value="ECO:0007669"/>
    <property type="project" value="InterPro"/>
</dbReference>